<reference evidence="1 2" key="1">
    <citation type="journal article" date="2013" name="Genome Announc.">
        <title>Draft genome sequences for three mercury-methylating, sulfate-reducing bacteria.</title>
        <authorList>
            <person name="Brown S.D."/>
            <person name="Hurt R.A.Jr."/>
            <person name="Gilmour C.C."/>
            <person name="Elias D.A."/>
        </authorList>
    </citation>
    <scope>NUCLEOTIDE SEQUENCE [LARGE SCALE GENOMIC DNA]</scope>
    <source>
        <strain evidence="1 2">DSM 16529</strain>
    </source>
</reference>
<dbReference type="Proteomes" id="UP000014975">
    <property type="component" value="Unassembled WGS sequence"/>
</dbReference>
<dbReference type="OrthoDB" id="5456715at2"/>
<evidence type="ECO:0000313" key="1">
    <source>
        <dbReference type="EMBL" id="EPR36161.1"/>
    </source>
</evidence>
<proteinExistence type="predicted"/>
<dbReference type="AlphaFoldDB" id="S7TH70"/>
<sequence>MSEEQPKISAEEREELKRGIYESLSPRRRKFIDRIGYENWDPFQEPKDPIDIRKDKNQMTTQQLIRAFLYTVPRERYTDTYARGAFEACSGMINEDERILGMFDFARWYVTTMEGNTNNED</sequence>
<protein>
    <submittedName>
        <fullName evidence="1">Uncharacterized protein</fullName>
    </submittedName>
</protein>
<name>S7TH70_9BACT</name>
<organism evidence="1 2">
    <name type="scientific">Alkalidesulfovibrio alkalitolerans DSM 16529</name>
    <dbReference type="NCBI Taxonomy" id="1121439"/>
    <lineage>
        <taxon>Bacteria</taxon>
        <taxon>Pseudomonadati</taxon>
        <taxon>Thermodesulfobacteriota</taxon>
        <taxon>Desulfovibrionia</taxon>
        <taxon>Desulfovibrionales</taxon>
        <taxon>Desulfovibrionaceae</taxon>
        <taxon>Alkalidesulfovibrio</taxon>
    </lineage>
</organism>
<dbReference type="STRING" id="1121439.dsat_1689"/>
<comment type="caution">
    <text evidence="1">The sequence shown here is derived from an EMBL/GenBank/DDBJ whole genome shotgun (WGS) entry which is preliminary data.</text>
</comment>
<dbReference type="eggNOG" id="ENOG5032TGZ">
    <property type="taxonomic scope" value="Bacteria"/>
</dbReference>
<keyword evidence="2" id="KW-1185">Reference proteome</keyword>
<accession>S7TH70</accession>
<dbReference type="RefSeq" id="WP_020885575.1">
    <property type="nucleotide sequence ID" value="NZ_ATHI01000001.1"/>
</dbReference>
<dbReference type="PATRIC" id="fig|1121439.3.peg.72"/>
<gene>
    <name evidence="1" type="ORF">dsat_1689</name>
</gene>
<dbReference type="EMBL" id="ATHI01000001">
    <property type="protein sequence ID" value="EPR36161.1"/>
    <property type="molecule type" value="Genomic_DNA"/>
</dbReference>
<evidence type="ECO:0000313" key="2">
    <source>
        <dbReference type="Proteomes" id="UP000014975"/>
    </source>
</evidence>